<dbReference type="AlphaFoldDB" id="A0A6I6JTS1"/>
<evidence type="ECO:0000313" key="5">
    <source>
        <dbReference type="Proteomes" id="UP000428260"/>
    </source>
</evidence>
<feature type="domain" description="RNA 2-O ribose methyltransferase substrate binding" evidence="3">
    <location>
        <begin position="6"/>
        <end position="80"/>
    </location>
</feature>
<organism evidence="4 5">
    <name type="scientific">Maribellus comscasis</name>
    <dbReference type="NCBI Taxonomy" id="2681766"/>
    <lineage>
        <taxon>Bacteria</taxon>
        <taxon>Pseudomonadati</taxon>
        <taxon>Bacteroidota</taxon>
        <taxon>Bacteroidia</taxon>
        <taxon>Marinilabiliales</taxon>
        <taxon>Prolixibacteraceae</taxon>
        <taxon>Maribellus</taxon>
    </lineage>
</organism>
<dbReference type="Proteomes" id="UP000428260">
    <property type="component" value="Chromosome"/>
</dbReference>
<dbReference type="GO" id="GO:0003723">
    <property type="term" value="F:RNA binding"/>
    <property type="evidence" value="ECO:0007669"/>
    <property type="project" value="InterPro"/>
</dbReference>
<dbReference type="PANTHER" id="PTHR46429:SF1">
    <property type="entry name" value="23S RRNA (GUANOSINE-2'-O-)-METHYLTRANSFERASE RLMB"/>
    <property type="match status" value="1"/>
</dbReference>
<dbReference type="InterPro" id="IPR004441">
    <property type="entry name" value="rRNA_MeTrfase_TrmH"/>
</dbReference>
<evidence type="ECO:0000259" key="3">
    <source>
        <dbReference type="SMART" id="SM00967"/>
    </source>
</evidence>
<dbReference type="GO" id="GO:0032259">
    <property type="term" value="P:methylation"/>
    <property type="evidence" value="ECO:0007669"/>
    <property type="project" value="UniProtKB-KW"/>
</dbReference>
<dbReference type="InterPro" id="IPR029026">
    <property type="entry name" value="tRNA_m1G_MTases_N"/>
</dbReference>
<dbReference type="GO" id="GO:0006396">
    <property type="term" value="P:RNA processing"/>
    <property type="evidence" value="ECO:0007669"/>
    <property type="project" value="InterPro"/>
</dbReference>
<keyword evidence="1 4" id="KW-0489">Methyltransferase</keyword>
<protein>
    <submittedName>
        <fullName evidence="4">23S rRNA (Guanosine(2251)-2'-O)-methyltransferase RlmB</fullName>
    </submittedName>
</protein>
<dbReference type="GO" id="GO:0005829">
    <property type="term" value="C:cytosol"/>
    <property type="evidence" value="ECO:0007669"/>
    <property type="project" value="TreeGrafter"/>
</dbReference>
<name>A0A6I6JTS1_9BACT</name>
<dbReference type="Pfam" id="PF00588">
    <property type="entry name" value="SpoU_methylase"/>
    <property type="match status" value="1"/>
</dbReference>
<dbReference type="InterPro" id="IPR013123">
    <property type="entry name" value="SpoU_subst-bd"/>
</dbReference>
<dbReference type="Gene3D" id="3.30.1330.30">
    <property type="match status" value="1"/>
</dbReference>
<dbReference type="PANTHER" id="PTHR46429">
    <property type="entry name" value="23S RRNA (GUANOSINE-2'-O-)-METHYLTRANSFERASE RLMB"/>
    <property type="match status" value="1"/>
</dbReference>
<dbReference type="SUPFAM" id="SSF75217">
    <property type="entry name" value="alpha/beta knot"/>
    <property type="match status" value="1"/>
</dbReference>
<dbReference type="KEGG" id="mcos:GM418_04820"/>
<accession>A0A6I6JTS1</accession>
<dbReference type="SUPFAM" id="SSF55315">
    <property type="entry name" value="L30e-like"/>
    <property type="match status" value="1"/>
</dbReference>
<evidence type="ECO:0000256" key="2">
    <source>
        <dbReference type="ARBA" id="ARBA00022679"/>
    </source>
</evidence>
<keyword evidence="5" id="KW-1185">Reference proteome</keyword>
<dbReference type="InterPro" id="IPR029028">
    <property type="entry name" value="Alpha/beta_knot_MTases"/>
</dbReference>
<keyword evidence="2 4" id="KW-0808">Transferase</keyword>
<gene>
    <name evidence="4" type="primary">rlmB</name>
    <name evidence="4" type="ORF">GM418_04820</name>
</gene>
<dbReference type="RefSeq" id="WP_158863699.1">
    <property type="nucleotide sequence ID" value="NZ_CP046401.1"/>
</dbReference>
<reference evidence="4 5" key="1">
    <citation type="submission" date="2019-11" db="EMBL/GenBank/DDBJ databases">
        <authorList>
            <person name="Zheng R.K."/>
            <person name="Sun C.M."/>
        </authorList>
    </citation>
    <scope>NUCLEOTIDE SEQUENCE [LARGE SCALE GENOMIC DNA]</scope>
    <source>
        <strain evidence="4 5">WC007</strain>
    </source>
</reference>
<dbReference type="EMBL" id="CP046401">
    <property type="protein sequence ID" value="QGY43003.1"/>
    <property type="molecule type" value="Genomic_DNA"/>
</dbReference>
<evidence type="ECO:0000313" key="4">
    <source>
        <dbReference type="EMBL" id="QGY43003.1"/>
    </source>
</evidence>
<dbReference type="CDD" id="cd18103">
    <property type="entry name" value="SpoU-like_RlmB"/>
    <property type="match status" value="1"/>
</dbReference>
<proteinExistence type="predicted"/>
<dbReference type="Pfam" id="PF08032">
    <property type="entry name" value="SpoU_sub_bind"/>
    <property type="match status" value="1"/>
</dbReference>
<dbReference type="SMART" id="SM00967">
    <property type="entry name" value="SpoU_sub_bind"/>
    <property type="match status" value="1"/>
</dbReference>
<dbReference type="Gene3D" id="3.40.1280.10">
    <property type="match status" value="1"/>
</dbReference>
<evidence type="ECO:0000256" key="1">
    <source>
        <dbReference type="ARBA" id="ARBA00022603"/>
    </source>
</evidence>
<dbReference type="InterPro" id="IPR001537">
    <property type="entry name" value="SpoU_MeTrfase"/>
</dbReference>
<dbReference type="NCBIfam" id="TIGR00186">
    <property type="entry name" value="rRNA_methyl_3"/>
    <property type="match status" value="1"/>
</dbReference>
<dbReference type="GO" id="GO:0008173">
    <property type="term" value="F:RNA methyltransferase activity"/>
    <property type="evidence" value="ECO:0007669"/>
    <property type="project" value="InterPro"/>
</dbReference>
<sequence>MNKDEFVFGTRAVIEAIKTNRHIDKIFLKKGLKNELSQELFQLVREEQIPFQFVPLEKINRITRKNHQGVLALLSPIEYHNIETLLPGIYESGKDPLILILDQVTDVRNFGAMVRSAECAGVNAIVIPEKGTARIGADAVKTSAGAIHHVPICKVQGLAKTIEFLKNSGIKIVAATEKANTIYSDSKLNIPLAIVMGSEDTGISNPILQLTDEQLTIPILGKIESLNVSVAAAIIMYEVVRQRSQL</sequence>
<dbReference type="InterPro" id="IPR029064">
    <property type="entry name" value="Ribosomal_eL30-like_sf"/>
</dbReference>